<feature type="region of interest" description="Disordered" evidence="1">
    <location>
        <begin position="744"/>
        <end position="821"/>
    </location>
</feature>
<feature type="compositionally biased region" description="Basic and acidic residues" evidence="1">
    <location>
        <begin position="642"/>
        <end position="658"/>
    </location>
</feature>
<dbReference type="Proteomes" id="UP000018087">
    <property type="component" value="Unassembled WGS sequence"/>
</dbReference>
<keyword evidence="3" id="KW-1185">Reference proteome</keyword>
<evidence type="ECO:0000256" key="1">
    <source>
        <dbReference type="SAM" id="MobiDB-lite"/>
    </source>
</evidence>
<feature type="compositionally biased region" description="Acidic residues" evidence="1">
    <location>
        <begin position="308"/>
        <end position="327"/>
    </location>
</feature>
<feature type="compositionally biased region" description="Low complexity" evidence="1">
    <location>
        <begin position="379"/>
        <end position="406"/>
    </location>
</feature>
<dbReference type="HOGENOM" id="CLU_321339_0_0_1"/>
<dbReference type="EMBL" id="KI440843">
    <property type="protein sequence ID" value="ERT00668.1"/>
    <property type="molecule type" value="Genomic_DNA"/>
</dbReference>
<reference evidence="3" key="1">
    <citation type="journal article" date="2014" name="Genome Announc.">
        <title>Genome sequence of the pathogenic fungus Sporothrix schenckii (ATCC 58251).</title>
        <authorList>
            <person name="Cuomo C.A."/>
            <person name="Rodriguez-Del Valle N."/>
            <person name="Perez-Sanchez L."/>
            <person name="Abouelleil A."/>
            <person name="Goldberg J."/>
            <person name="Young S."/>
            <person name="Zeng Q."/>
            <person name="Birren B.W."/>
        </authorList>
    </citation>
    <scope>NUCLEOTIDE SEQUENCE [LARGE SCALE GENOMIC DNA]</scope>
    <source>
        <strain evidence="3">ATCC 58251 / de Perez 2211183</strain>
    </source>
</reference>
<dbReference type="STRING" id="1391915.U7PYI9"/>
<feature type="compositionally biased region" description="Acidic residues" evidence="1">
    <location>
        <begin position="107"/>
        <end position="125"/>
    </location>
</feature>
<proteinExistence type="predicted"/>
<feature type="region of interest" description="Disordered" evidence="1">
    <location>
        <begin position="290"/>
        <end position="427"/>
    </location>
</feature>
<feature type="compositionally biased region" description="Basic and acidic residues" evidence="1">
    <location>
        <begin position="1"/>
        <end position="16"/>
    </location>
</feature>
<accession>U7PYI9</accession>
<evidence type="ECO:0000313" key="2">
    <source>
        <dbReference type="EMBL" id="ERT00668.1"/>
    </source>
</evidence>
<feature type="compositionally biased region" description="Polar residues" evidence="1">
    <location>
        <begin position="356"/>
        <end position="366"/>
    </location>
</feature>
<feature type="compositionally biased region" description="Basic and acidic residues" evidence="1">
    <location>
        <begin position="624"/>
        <end position="633"/>
    </location>
</feature>
<dbReference type="AlphaFoldDB" id="U7PYI9"/>
<feature type="region of interest" description="Disordered" evidence="1">
    <location>
        <begin position="1"/>
        <end position="222"/>
    </location>
</feature>
<dbReference type="OrthoDB" id="5244706at2759"/>
<feature type="compositionally biased region" description="Basic and acidic residues" evidence="1">
    <location>
        <begin position="156"/>
        <end position="222"/>
    </location>
</feature>
<feature type="compositionally biased region" description="Low complexity" evidence="1">
    <location>
        <begin position="786"/>
        <end position="797"/>
    </location>
</feature>
<evidence type="ECO:0000313" key="3">
    <source>
        <dbReference type="Proteomes" id="UP000018087"/>
    </source>
</evidence>
<feature type="compositionally biased region" description="Basic and acidic residues" evidence="1">
    <location>
        <begin position="72"/>
        <end position="106"/>
    </location>
</feature>
<protein>
    <submittedName>
        <fullName evidence="2">Uncharacterized protein</fullName>
    </submittedName>
</protein>
<gene>
    <name evidence="2" type="ORF">HMPREF1624_01898</name>
</gene>
<feature type="compositionally biased region" description="Basic and acidic residues" evidence="1">
    <location>
        <begin position="756"/>
        <end position="782"/>
    </location>
</feature>
<sequence>MAYRRERDIHHSKMDSTTEYAKMYQRAQRAARNGSSFSPPASPTPAYEFTRQHTWPGRPGPPHPPGSGAGSYEDRERGIPIRERQRDRGWDHHSHASRDYDGQHEQEYDDRDEPRDEPEYEYEYEFDGRSWQPSGSPRTPRTAGMTSGSSLGGSYGRRERDRERDRERERERERERDHDRERERDRDREKDRRAKEREIRERERSRELKLERERDERERQRDRDVCRQRMRYATENYPRRLRAYLMPVLKNQQAMDHATDIFVKLDQDARYLTQSANTLLESLTAVAEDQATGGNGTGLDDPAPGTDESSEDVTTTEESSALEDSETAAESVSSDADSDDNEQQFGSFGHGGDMPNFSSRRSSLANGSVVGGSGRRRSSASQRHSGSGADHQRKGSNSTTTGPASTTGGGSAGGGGPPPLMHWNGFRPFALNKHPDSVNDRRKSLMAFTQIISVTLLASLGVDTGSNGGRARLSTRGLLAELLRVLQPKDYRAYFRAAARVILLPEGGSIVSRAQPPDEMALEALERQLLGTAKFVPGVATSASSSPAPMMACLTYTSANHGTITLYRLEMGGGGLGAEGWPRRITPVSAMAAVPKELLRRTARSMPPSRRTVLKVAAAPPSGTDKKKDEKRARGGRSASISEDKASSFDDGDKDKDDEKELERLRFRWISMPQDTSVPQIGHTSTVDAPALSPKFLAAMGMSREDRTLSDGTTANTVQATLPAMFAWLHTRAAYLTAMDMTGPELQRPTAPSVSKSEKTSPTKGRDRDRRDRDRERDRDYDDNASTSTSTTAQTSRSRMRRVVRYQHGPTPLDHDGKEPTIVVLHPSRGDWVTSSVFWTEKKE</sequence>
<dbReference type="eggNOG" id="ENOG502RN20">
    <property type="taxonomic scope" value="Eukaryota"/>
</dbReference>
<organism evidence="2 3">
    <name type="scientific">Sporothrix schenckii (strain ATCC 58251 / de Perez 2211183)</name>
    <name type="common">Rose-picker's disease fungus</name>
    <dbReference type="NCBI Taxonomy" id="1391915"/>
    <lineage>
        <taxon>Eukaryota</taxon>
        <taxon>Fungi</taxon>
        <taxon>Dikarya</taxon>
        <taxon>Ascomycota</taxon>
        <taxon>Pezizomycotina</taxon>
        <taxon>Sordariomycetes</taxon>
        <taxon>Sordariomycetidae</taxon>
        <taxon>Ophiostomatales</taxon>
        <taxon>Ophiostomataceae</taxon>
        <taxon>Sporothrix</taxon>
    </lineage>
</organism>
<name>U7PYI9_SPOS1</name>
<feature type="region of interest" description="Disordered" evidence="1">
    <location>
        <begin position="601"/>
        <end position="658"/>
    </location>
</feature>